<feature type="signal peptide" evidence="2">
    <location>
        <begin position="1"/>
        <end position="22"/>
    </location>
</feature>
<dbReference type="GO" id="GO:0005509">
    <property type="term" value="F:calcium ion binding"/>
    <property type="evidence" value="ECO:0007669"/>
    <property type="project" value="InterPro"/>
</dbReference>
<dbReference type="InterPro" id="IPR015919">
    <property type="entry name" value="Cadherin-like_sf"/>
</dbReference>
<dbReference type="Gene3D" id="2.60.40.10">
    <property type="entry name" value="Immunoglobulins"/>
    <property type="match status" value="29"/>
</dbReference>
<dbReference type="SUPFAM" id="SSF49313">
    <property type="entry name" value="Cadherin-like"/>
    <property type="match status" value="22"/>
</dbReference>
<feature type="region of interest" description="Disordered" evidence="1">
    <location>
        <begin position="3202"/>
        <end position="3234"/>
    </location>
</feature>
<dbReference type="InterPro" id="IPR013783">
    <property type="entry name" value="Ig-like_fold"/>
</dbReference>
<geneLocation type="plasmid" evidence="3 4">
    <name>megaplasmid</name>
</geneLocation>
<dbReference type="PANTHER" id="PTHR37494">
    <property type="entry name" value="HEMAGGLUTININ"/>
    <property type="match status" value="1"/>
</dbReference>
<keyword evidence="4" id="KW-1185">Reference proteome</keyword>
<dbReference type="PANTHER" id="PTHR37494:SF1">
    <property type="entry name" value="STAPHYLOCOCCUS AUREUS SURFACE PROTEIN A"/>
    <property type="match status" value="1"/>
</dbReference>
<keyword evidence="2" id="KW-0732">Signal</keyword>
<dbReference type="HOGENOM" id="CLU_225443_0_0_5"/>
<organism evidence="3 4">
    <name type="scientific">Methylorubrum extorquens (strain ATCC 14718 / DSM 1338 / JCM 2805 / NCIMB 9133 / AM1)</name>
    <name type="common">Methylobacterium extorquens</name>
    <dbReference type="NCBI Taxonomy" id="272630"/>
    <lineage>
        <taxon>Bacteria</taxon>
        <taxon>Pseudomonadati</taxon>
        <taxon>Pseudomonadota</taxon>
        <taxon>Alphaproteobacteria</taxon>
        <taxon>Hyphomicrobiales</taxon>
        <taxon>Methylobacteriaceae</taxon>
        <taxon>Methylorubrum</taxon>
    </lineage>
</organism>
<dbReference type="EMBL" id="CP001511">
    <property type="protein sequence ID" value="ACS43267.1"/>
    <property type="molecule type" value="Genomic_DNA"/>
</dbReference>
<dbReference type="Proteomes" id="UP000009081">
    <property type="component" value="Plasmid megaplasmid"/>
</dbReference>
<proteinExistence type="predicted"/>
<evidence type="ECO:0000313" key="3">
    <source>
        <dbReference type="EMBL" id="ACS43267.1"/>
    </source>
</evidence>
<dbReference type="GO" id="GO:0016020">
    <property type="term" value="C:membrane"/>
    <property type="evidence" value="ECO:0007669"/>
    <property type="project" value="InterPro"/>
</dbReference>
<protein>
    <submittedName>
        <fullName evidence="3">Uncharacterized protein</fullName>
    </submittedName>
</protein>
<sequence length="3234" mass="324215">MLRRATAFFLCALMAMPPQSAAAATAVFRVPTQSAQSTTPVAMSANVPSGRVDDPYVASFRGTGGTAPYTYELISGTVPTGTTFNPSTGDIAGTPPVSGSYPGIRVRVTDQGGATATSNTYTISISGRPLSITPNIPLSAVIGQPYTATITAKGGVKPVAFTVYSGSLPDGVTLDTATGTISGTPVGRGTRTFSIRALDSSKPTSYVSTTSMQSISVDYAPLAVTCPPCGGVQTAVGNPYDATFVASGGRGPYLYYVQQGVLPPGLLLDRDTGRLSGTPTAAGTYANLVVQAVDQDNRYVLTPAFEMAVQATVAVSGMPSPRATLGEAYAAAFEAVGGREPYAWTLVGSLPPGLSLDAATGAIGGVPAQVGSYGGLQVRAADADGRSAVSNPFAISVATPLAVAGATTDATVGQEYRATFTASGGRGPYVFSLAAGDLPPGLAFGSGGALAGTPTLAGSYSGLVVRAADADGRTATRGPLSIEVREQMAVAGTMPLSGTVGEPYAASFTATGGRGPYTWSVSGGLPAGLSLSTSTGEISGRPADVGTYSGISVVARDVDGRTAAAGPFSIGIADLLRLTVDVPPARYATVGEPLAISTFRGMGGSVPYVYSLQGGLPTGLSWDTTARTLSGTPTAAGSWTGIVAEVRDSQGRTSQLGPYAVDVATPVAVVAAPPGAMVGESVDYAALVSGGTGPHTCALQAGQLPPGLRVDAGTCRIVGTPTAAGAFSIAVAATDTQGRTGVSQPYEWAVRDPLQVRGTPPTSGTVGSAYAAQFDAVGGEGPYAWALSAGTLPAGLTLDAANGSISGAPTAAGLASGLVAEATDATGRKAASATFSIDVRARLTIAGNPSPDATVGQAYSATFAAMGGKGPYVFSLGGGQLPAGLTLPGSGILSGTPTATGTAADLRVRVTDAEGRIAATEPFSIAVAAGLQVSGTPASKATVGEPYAADFAGGTGPYAWTVAAGTLPEGLVLDGATGAISGAPSAAGAAAGLQVRVTDAVGRTALSAAFSIDVRAPLAISGSPAPHGTIGQTYAAAFAAAGGRSAYVFSLVAGTLPAGLTLSAAGAISGRPTASGTASGLRVQVSDADGRTAATEPFSIEVAASLSVSGTPATKGTVGEAYSAAFTAAGGTTPYAWSVAAGMLPDGIVLDGATGTVSGTPTAAGVFQGIQVRVADAAGRTALSAVFQIDVRAPLAIAGSPAPVATVGTAYSAAFAATGGRSAYAFFLYAGTLPAGLALSPAGAISGTPTAGGTAIGIRVRVTDADGRTATSEPFSIAVSDGLVVGGNPRAFGTVGEPYAASFSTIGGTGPYAWSLGSGSLPAGLTLDAATGAVSGSPGAAGTATGLVVRATDAAGRTADSAAFQIDVRDRLEISGTPSPDATVGQAYTADYVAFGGRAPYVFSLVAGQLPAGIALSTSGTLSGTPTAPGEHAGLQVKVTDADGRTAPAAPFTIKIATDVVVAGDPPAFGTVGQSYAASFSATGGTSPYNWTLAAGTLPAGLAVTPAGAVSGTPTAAGIFPGIQVRATDAAGRTGLSQAFSLTVGQPLQIAGTPAETATVGTAYSATFTAAGGRAPYVFGPGIGTLPSGVAIGSGGILSGMPTTAETRADIQVRAVDADGRVAYSAPFRIAVSDPLTISGLPPAQVTVGDTYAFDFQSGGGTRPHAFALAAGTLPAGIALSAAGGLAGIPTAAGTSGGIQVKATDADGRTATTPAFAISVYAPLAISGTPGTTATIGQTYAAQFAATGGHGPYVFSVAAALPDGLSLDASSGRISGIPTTAGTTSGIVVSVRDVDGRTASAQPFGLAVTGGLSVTGAPAPSVVVNERYVATFIAAGGTGPYTFALGNGALPFGLTLSANGTLEGLPNTVGPYAFRVQATDANGNAALSPQYSIEVVPSLRLVGNLPRNWDFGVYTEFRFTATGGRTPYVFSADPSKPLPAGITINSSTGVISGTPSERGDFHGRNILVTDADGRVASGDWTVSVWDPIRAWIEAVPSGTAGTPYTVVLRCSGPQLGCGFVSKTIPSKLPPGLEVVSSSIEERFAGSISGIPSQPGVYSGIGIRVTDANDRSTSIDEVMIDIRDKVTADATWVDAGMVGQPYSAQVRGSGGRSPIVFSIATGSLPAGITLDPASGRVSGSPTEAVSLTGISFTATDPDGRTGVSPAYMLTTYLPLTIAGSPADTAAVGSPYAAEFTASGGHAPYVYTLLGSLPDGLTLSSSTGRISGTLTTAATARNIFVVATDVDGRRASSPAFSIAVSGPLAIAGTPSPTGRVDTAYTATFAAAGGTGPYAFSLASGALPAGLTLSSEGRVTGSPTEAGVFAYAVRVTDAASSTATTGTLSLDVRAGADPLSIGVYSIMTGTVGESFYSRYFGIGGTQPYAYTISNGALPDGLILSDQGTVVGIPATAGTFTFRVKVTDAAGQTAETADQTVKVTGPLELMQTDIDIRAYVGDSGDLALPVRGGTPPYTLLVVDESSVIPPGLALDDGSLRVTGRYTASNGWSVQWRLGYAIVDAEGRGTPKGTISWTIGPALKLEGALDPVYVKGVRATNYWYNGNSSVPGGGRSPWILTWAPVGAGAQFPPGFQDGLMSSGGRWYGWPGHPGNGITDDYGAVRWTPTTVGSYGPVRTTIRDADGREKHVDSGVINVVDPFTWQTELPDARRGQSYSVDLRKSGGVGPYAYKFLSGVLPDGLTLDAATGIISGTVTGAAGTYTQLQYTVDWAGGWFWGVNSPVYALKVIDPDNRPTLPLEVVVIGGNPPARNLKGASDGQSNDFEDSMNRVFKATGGTPPYTFSLSPGIENMPMVCDPKQIFCSEDREADANLRRSALTVDQAGVFRRLQVGYDSLHARMAYKAVPSGLIRNIRIRVTDSAGGVADSAPFDMDFQKPVGLSGDFPANLTVGDKVDILVSAVDGWEPVILSVAQLPPGLSASVSGRQVRISGTVTTTGRYTDQFVSIRDDYPLPATWRFTTTIHNPVAPLLLTPPPNSAVRSGDFLSIAWTPSGGFPPYRVTLQSGALPPGLQVDYRGLVSGTVNGVGTWSGIVAQVQDSSGATAQAAPVTIEIALAPSGEDYCNGYYCPTRFTAGPWPVWGPIPPGVPAQTIIEASSPYIQADGTPGWPCCGKTPVDRIGPNVGDPSYMDFELVNAPSWLKWSGPSVVFAINDMEDAWLGYVVTGYYNHKPLIAVPPQIKTIGAQSNEGAQSVPVQGGAPATGVGSESNSIQPYSLGVPAGG</sequence>
<feature type="chain" id="PRO_5002948297" evidence="2">
    <location>
        <begin position="23"/>
        <end position="3234"/>
    </location>
</feature>
<evidence type="ECO:0000256" key="1">
    <source>
        <dbReference type="SAM" id="MobiDB-lite"/>
    </source>
</evidence>
<keyword evidence="3" id="KW-0614">Plasmid</keyword>
<gene>
    <name evidence="3" type="ordered locus">MexAM1_META2p0415</name>
</gene>
<dbReference type="Pfam" id="PF05345">
    <property type="entry name" value="He_PIG"/>
    <property type="match status" value="27"/>
</dbReference>
<name>C5B485_METEA</name>
<evidence type="ECO:0000313" key="4">
    <source>
        <dbReference type="Proteomes" id="UP000009081"/>
    </source>
</evidence>
<dbReference type="RefSeq" id="WP_012753746.1">
    <property type="nucleotide sequence ID" value="NC_012811.1"/>
</dbReference>
<evidence type="ECO:0000256" key="2">
    <source>
        <dbReference type="SAM" id="SignalP"/>
    </source>
</evidence>
<dbReference type="KEGG" id="mea:Mex_2p0415"/>
<reference evidence="3 4" key="1">
    <citation type="journal article" date="2009" name="PLoS ONE">
        <title>Methylobacterium genome sequences: a reference blueprint to investigate microbial metabolism of C1 compounds from natural and industrial sources.</title>
        <authorList>
            <person name="Vuilleumier S."/>
            <person name="Chistoserdova L."/>
            <person name="Lee M.-C."/>
            <person name="Bringel F."/>
            <person name="Lajus A."/>
            <person name="Zhou Y."/>
            <person name="Gourion B."/>
            <person name="Barbe V."/>
            <person name="Chang J."/>
            <person name="Cruveiller S."/>
            <person name="Dossat C."/>
            <person name="Gillett W."/>
            <person name="Gruffaz C."/>
            <person name="Haugen E."/>
            <person name="Hourcade E."/>
            <person name="Levy R."/>
            <person name="Mangenot S."/>
            <person name="Muller E."/>
            <person name="Nadalig T."/>
            <person name="Pagni M."/>
            <person name="Penny C."/>
            <person name="Peyraud R."/>
            <person name="Robinson D.G."/>
            <person name="Roche D."/>
            <person name="Rouy Z."/>
            <person name="Saenampechek C."/>
            <person name="Salvignol G."/>
            <person name="Vallenet D."/>
            <person name="Wu Z."/>
            <person name="Marx C.J."/>
            <person name="Vorholt J.A."/>
            <person name="Olson M.V."/>
            <person name="Kaul R."/>
            <person name="Weissenbach J."/>
            <person name="Medigue C."/>
            <person name="Lidstrom M.E."/>
        </authorList>
    </citation>
    <scope>NUCLEOTIDE SEQUENCE [LARGE SCALE GENOMIC DNA]</scope>
    <source>
        <strain evidence="4">ATCC 14718 / DSM 1338 / JCM 2805 / NCIMB 9133 / AM1</strain>
    </source>
</reference>
<accession>C5B485</accession>